<protein>
    <recommendedName>
        <fullName evidence="2">histidine kinase</fullName>
        <ecNumber evidence="2">2.7.13.3</ecNumber>
    </recommendedName>
</protein>
<dbReference type="GO" id="GO:0005886">
    <property type="term" value="C:plasma membrane"/>
    <property type="evidence" value="ECO:0007669"/>
    <property type="project" value="TreeGrafter"/>
</dbReference>
<evidence type="ECO:0000313" key="12">
    <source>
        <dbReference type="Proteomes" id="UP000657385"/>
    </source>
</evidence>
<evidence type="ECO:0000256" key="7">
    <source>
        <dbReference type="ARBA" id="ARBA00022989"/>
    </source>
</evidence>
<evidence type="ECO:0000256" key="1">
    <source>
        <dbReference type="ARBA" id="ARBA00000085"/>
    </source>
</evidence>
<feature type="compositionally biased region" description="Basic and acidic residues" evidence="8">
    <location>
        <begin position="921"/>
        <end position="943"/>
    </location>
</feature>
<dbReference type="SUPFAM" id="SSF55874">
    <property type="entry name" value="ATPase domain of HSP90 chaperone/DNA topoisomerase II/histidine kinase"/>
    <property type="match status" value="1"/>
</dbReference>
<evidence type="ECO:0000256" key="6">
    <source>
        <dbReference type="ARBA" id="ARBA00022777"/>
    </source>
</evidence>
<name>A0A931BAI5_9ACTN</name>
<dbReference type="Gene3D" id="3.30.565.10">
    <property type="entry name" value="Histidine kinase-like ATPase, C-terminal domain"/>
    <property type="match status" value="1"/>
</dbReference>
<evidence type="ECO:0000313" key="11">
    <source>
        <dbReference type="EMBL" id="MBF9071667.1"/>
    </source>
</evidence>
<feature type="compositionally biased region" description="Polar residues" evidence="8">
    <location>
        <begin position="763"/>
        <end position="780"/>
    </location>
</feature>
<dbReference type="GO" id="GO:0000160">
    <property type="term" value="P:phosphorelay signal transduction system"/>
    <property type="evidence" value="ECO:0007669"/>
    <property type="project" value="TreeGrafter"/>
</dbReference>
<dbReference type="PANTHER" id="PTHR45436:SF5">
    <property type="entry name" value="SENSOR HISTIDINE KINASE TRCS"/>
    <property type="match status" value="1"/>
</dbReference>
<dbReference type="InterPro" id="IPR003594">
    <property type="entry name" value="HATPase_dom"/>
</dbReference>
<comment type="caution">
    <text evidence="11">The sequence shown here is derived from an EMBL/GenBank/DDBJ whole genome shotgun (WGS) entry which is preliminary data.</text>
</comment>
<feature type="compositionally biased region" description="Low complexity" evidence="8">
    <location>
        <begin position="1"/>
        <end position="14"/>
    </location>
</feature>
<evidence type="ECO:0000256" key="3">
    <source>
        <dbReference type="ARBA" id="ARBA00022553"/>
    </source>
</evidence>
<organism evidence="11 12">
    <name type="scientific">Streptacidiphilus fuscans</name>
    <dbReference type="NCBI Taxonomy" id="2789292"/>
    <lineage>
        <taxon>Bacteria</taxon>
        <taxon>Bacillati</taxon>
        <taxon>Actinomycetota</taxon>
        <taxon>Actinomycetes</taxon>
        <taxon>Kitasatosporales</taxon>
        <taxon>Streptomycetaceae</taxon>
        <taxon>Streptacidiphilus</taxon>
    </lineage>
</organism>
<evidence type="ECO:0000256" key="9">
    <source>
        <dbReference type="SAM" id="Phobius"/>
    </source>
</evidence>
<dbReference type="PROSITE" id="PS50109">
    <property type="entry name" value="HIS_KIN"/>
    <property type="match status" value="1"/>
</dbReference>
<evidence type="ECO:0000256" key="2">
    <source>
        <dbReference type="ARBA" id="ARBA00012438"/>
    </source>
</evidence>
<keyword evidence="9" id="KW-0472">Membrane</keyword>
<feature type="compositionally biased region" description="Polar residues" evidence="8">
    <location>
        <begin position="906"/>
        <end position="916"/>
    </location>
</feature>
<dbReference type="Proteomes" id="UP000657385">
    <property type="component" value="Unassembled WGS sequence"/>
</dbReference>
<dbReference type="PANTHER" id="PTHR45436">
    <property type="entry name" value="SENSOR HISTIDINE KINASE YKOH"/>
    <property type="match status" value="1"/>
</dbReference>
<feature type="region of interest" description="Disordered" evidence="8">
    <location>
        <begin position="1"/>
        <end position="66"/>
    </location>
</feature>
<evidence type="ECO:0000256" key="5">
    <source>
        <dbReference type="ARBA" id="ARBA00022692"/>
    </source>
</evidence>
<keyword evidence="4" id="KW-0808">Transferase</keyword>
<dbReference type="Pfam" id="PF08376">
    <property type="entry name" value="NIT"/>
    <property type="match status" value="1"/>
</dbReference>
<reference evidence="11" key="1">
    <citation type="submission" date="2020-11" db="EMBL/GenBank/DDBJ databases">
        <title>Isolation and identification of active actinomycetes.</title>
        <authorList>
            <person name="Yu B."/>
        </authorList>
    </citation>
    <scope>NUCLEOTIDE SEQUENCE</scope>
    <source>
        <strain evidence="11">NEAU-YB345</strain>
    </source>
</reference>
<feature type="compositionally biased region" description="Basic and acidic residues" evidence="8">
    <location>
        <begin position="22"/>
        <end position="32"/>
    </location>
</feature>
<evidence type="ECO:0000256" key="4">
    <source>
        <dbReference type="ARBA" id="ARBA00022679"/>
    </source>
</evidence>
<keyword evidence="5 9" id="KW-0812">Transmembrane</keyword>
<feature type="transmembrane region" description="Helical" evidence="9">
    <location>
        <begin position="85"/>
        <end position="103"/>
    </location>
</feature>
<dbReference type="GO" id="GO:0004673">
    <property type="term" value="F:protein histidine kinase activity"/>
    <property type="evidence" value="ECO:0007669"/>
    <property type="project" value="UniProtKB-EC"/>
</dbReference>
<accession>A0A931BAI5</accession>
<dbReference type="SMART" id="SM00387">
    <property type="entry name" value="HATPase_c"/>
    <property type="match status" value="1"/>
</dbReference>
<comment type="catalytic activity">
    <reaction evidence="1">
        <text>ATP + protein L-histidine = ADP + protein N-phospho-L-histidine.</text>
        <dbReference type="EC" id="2.7.13.3"/>
    </reaction>
</comment>
<dbReference type="AlphaFoldDB" id="A0A931BAI5"/>
<sequence length="943" mass="99687">MTSAPPSSPGSPKSPRTPKNSTAHDARGDAGARRTRPRPAHAGRPADEGLGAAHHPSGYRSRPLTGAHPLNLSVRLRPRTVRARIISLLMVPVVSLLALWAFATVTTAQSVDALIQLKQVDQTLLAPIGATVDAVQAERTAGLAYLAAPSGDRLATYQGRQHLTDMAVASMNQDVLLGENAASGLSATLVSRIGTLDTATASLQQLRNRVTGRQLSWPDASTSYTGVIDSGFGVVGSLSSVTGQITGTQNGSAASDARVLLELSQAREMLTREDAAVQAAQAQGRMTSDQYQEFVGARYARQTLTQSAAPDLAAADDAAFQQVTGGQQAVALAQLEAAVQASGGGTRAAQAAGAGWTATATGVEQQLDTVLTQARQTATGAQNDPYLGLLSTNGLAVLLGLAAVSLSLLISVRIGRGLVIELVGLRNSALELAGRRLPDAMRRLRAGEELDIESEAPVIEPGDDEIGQVGEALNTVQRAALTAAVERAEVLSGVSGVFVNLARRSQVLVHRQLTLLDAMERRTEDPSELEDLFRLDHLTTRMRRHAEGLIILSGATPGRAWRKPIPLLDVVRSAVAEVEDYARVDVRSLPGVSVVGAAVADLTHLLAELVENATAFSPPHTRVQVTGEQVGTGYAVEIEDRGLGMGKDAVGDANRKIADAQQADLFDSDRLGLFVVSRLARRHGVRVSLRPSAYGGTTAVVLLPNALLETGRGRQRDAGGAGIVTAPPIDAELDLPPLTAPPTRPGTTGSVASAQAGGGLPTRPSTRPSAQRRPSPSAQAAPNGPRSQEPMHRQIPPDNPQIVPDRADPDRADPQRPEPERPEPERRGPDRLVTEQAVPAPTPLRRNGDELPRRVRQASLAVQLREAPTETHRAPGRSGGTPERSPEQARETMSALREGWTRGRRSSANGPATNGPTRHLKIQEPDFERKAADGRDDQSDSHR</sequence>
<dbReference type="EC" id="2.7.13.3" evidence="2"/>
<keyword evidence="6" id="KW-0418">Kinase</keyword>
<feature type="domain" description="Histidine kinase" evidence="10">
    <location>
        <begin position="602"/>
        <end position="707"/>
    </location>
</feature>
<dbReference type="EMBL" id="JADPRT010000013">
    <property type="protein sequence ID" value="MBF9071667.1"/>
    <property type="molecule type" value="Genomic_DNA"/>
</dbReference>
<feature type="region of interest" description="Disordered" evidence="8">
    <location>
        <begin position="712"/>
        <end position="943"/>
    </location>
</feature>
<feature type="compositionally biased region" description="Basic and acidic residues" evidence="8">
    <location>
        <begin position="805"/>
        <end position="833"/>
    </location>
</feature>
<dbReference type="Pfam" id="PF02518">
    <property type="entry name" value="HATPase_c"/>
    <property type="match status" value="1"/>
</dbReference>
<evidence type="ECO:0000256" key="8">
    <source>
        <dbReference type="SAM" id="MobiDB-lite"/>
    </source>
</evidence>
<dbReference type="InterPro" id="IPR050428">
    <property type="entry name" value="TCS_sensor_his_kinase"/>
</dbReference>
<gene>
    <name evidence="11" type="ORF">I2501_26955</name>
</gene>
<keyword evidence="3" id="KW-0597">Phosphoprotein</keyword>
<evidence type="ECO:0000259" key="10">
    <source>
        <dbReference type="PROSITE" id="PS50109"/>
    </source>
</evidence>
<keyword evidence="12" id="KW-1185">Reference proteome</keyword>
<proteinExistence type="predicted"/>
<dbReference type="RefSeq" id="WP_196196850.1">
    <property type="nucleotide sequence ID" value="NZ_JADPRT010000013.1"/>
</dbReference>
<keyword evidence="7 9" id="KW-1133">Transmembrane helix</keyword>
<dbReference type="InterPro" id="IPR005467">
    <property type="entry name" value="His_kinase_dom"/>
</dbReference>
<dbReference type="InterPro" id="IPR036890">
    <property type="entry name" value="HATPase_C_sf"/>
</dbReference>
<dbReference type="InterPro" id="IPR013587">
    <property type="entry name" value="Nitrate/nitrite_sensing"/>
</dbReference>